<feature type="region of interest" description="Disordered" evidence="1">
    <location>
        <begin position="184"/>
        <end position="220"/>
    </location>
</feature>
<dbReference type="PANTHER" id="PTHR33676">
    <property type="entry name" value="COLD REGULATED PROTEIN 27"/>
    <property type="match status" value="1"/>
</dbReference>
<protein>
    <submittedName>
        <fullName evidence="2">Uncharacterized protein</fullName>
    </submittedName>
</protein>
<keyword evidence="3" id="KW-1185">Reference proteome</keyword>
<dbReference type="PANTHER" id="PTHR33676:SF3">
    <property type="entry name" value="COLD-REGULATED PROTEIN 27"/>
    <property type="match status" value="1"/>
</dbReference>
<dbReference type="Proteomes" id="UP001140949">
    <property type="component" value="Unassembled WGS sequence"/>
</dbReference>
<dbReference type="GO" id="GO:0009409">
    <property type="term" value="P:response to cold"/>
    <property type="evidence" value="ECO:0007669"/>
    <property type="project" value="InterPro"/>
</dbReference>
<comment type="caution">
    <text evidence="2">The sequence shown here is derived from an EMBL/GenBank/DDBJ whole genome shotgun (WGS) entry which is preliminary data.</text>
</comment>
<name>A0AAX6EZ98_IRIPA</name>
<evidence type="ECO:0000313" key="3">
    <source>
        <dbReference type="Proteomes" id="UP001140949"/>
    </source>
</evidence>
<gene>
    <name evidence="2" type="ORF">M6B38_161310</name>
</gene>
<dbReference type="InterPro" id="IPR044678">
    <property type="entry name" value="COR27/28"/>
</dbReference>
<dbReference type="AlphaFoldDB" id="A0AAX6EZ98"/>
<evidence type="ECO:0000313" key="2">
    <source>
        <dbReference type="EMBL" id="KAJ6809179.1"/>
    </source>
</evidence>
<accession>A0AAX6EZ98</accession>
<reference evidence="2" key="1">
    <citation type="journal article" date="2023" name="GigaByte">
        <title>Genome assembly of the bearded iris, Iris pallida Lam.</title>
        <authorList>
            <person name="Bruccoleri R.E."/>
            <person name="Oakeley E.J."/>
            <person name="Faust A.M.E."/>
            <person name="Altorfer M."/>
            <person name="Dessus-Babus S."/>
            <person name="Burckhardt D."/>
            <person name="Oertli M."/>
            <person name="Naumann U."/>
            <person name="Petersen F."/>
            <person name="Wong J."/>
        </authorList>
    </citation>
    <scope>NUCLEOTIDE SEQUENCE</scope>
    <source>
        <strain evidence="2">GSM-AAB239-AS_SAM_17_03QT</strain>
    </source>
</reference>
<reference evidence="2" key="2">
    <citation type="submission" date="2023-04" db="EMBL/GenBank/DDBJ databases">
        <authorList>
            <person name="Bruccoleri R.E."/>
            <person name="Oakeley E.J."/>
            <person name="Faust A.-M."/>
            <person name="Dessus-Babus S."/>
            <person name="Altorfer M."/>
            <person name="Burckhardt D."/>
            <person name="Oertli M."/>
            <person name="Naumann U."/>
            <person name="Petersen F."/>
            <person name="Wong J."/>
        </authorList>
    </citation>
    <scope>NUCLEOTIDE SEQUENCE</scope>
    <source>
        <strain evidence="2">GSM-AAB239-AS_SAM_17_03QT</strain>
        <tissue evidence="2">Leaf</tissue>
    </source>
</reference>
<proteinExistence type="predicted"/>
<organism evidence="2 3">
    <name type="scientific">Iris pallida</name>
    <name type="common">Sweet iris</name>
    <dbReference type="NCBI Taxonomy" id="29817"/>
    <lineage>
        <taxon>Eukaryota</taxon>
        <taxon>Viridiplantae</taxon>
        <taxon>Streptophyta</taxon>
        <taxon>Embryophyta</taxon>
        <taxon>Tracheophyta</taxon>
        <taxon>Spermatophyta</taxon>
        <taxon>Magnoliopsida</taxon>
        <taxon>Liliopsida</taxon>
        <taxon>Asparagales</taxon>
        <taxon>Iridaceae</taxon>
        <taxon>Iridoideae</taxon>
        <taxon>Irideae</taxon>
        <taxon>Iris</taxon>
    </lineage>
</organism>
<dbReference type="GO" id="GO:0042752">
    <property type="term" value="P:regulation of circadian rhythm"/>
    <property type="evidence" value="ECO:0007669"/>
    <property type="project" value="InterPro"/>
</dbReference>
<dbReference type="EMBL" id="JANAVB010033020">
    <property type="protein sequence ID" value="KAJ6809179.1"/>
    <property type="molecule type" value="Genomic_DNA"/>
</dbReference>
<sequence>MADESSLPLCSSCSDRQITTETKVMISVVDVMDNEWTNKKHSLYLDNMEASFVNQLYNRENRSNDLVGWLSRTKTCTNKYVPDPENQTFGQFKVPPRDCWDKVKFKRMASEDDIRKHSHPLSKNLWIQHFRPSSASNEPHLSSANEMDNSDLACESIQESVGRMTEASDQNFVDMEVERGEELRRCSKKRSRPATSPTKDQVVPFFGQTSEDEEKGGSSKKLEIVEAALQVGLEDSGVRR</sequence>
<evidence type="ECO:0000256" key="1">
    <source>
        <dbReference type="SAM" id="MobiDB-lite"/>
    </source>
</evidence>